<dbReference type="Gene3D" id="1.25.40.470">
    <property type="match status" value="2"/>
</dbReference>
<keyword evidence="4" id="KW-0969">Cilium</keyword>
<name>A0ABP0UJ65_9BRYO</name>
<protein>
    <submittedName>
        <fullName evidence="9">Uncharacterized protein</fullName>
    </submittedName>
</protein>
<evidence type="ECO:0000313" key="10">
    <source>
        <dbReference type="Proteomes" id="UP001497512"/>
    </source>
</evidence>
<dbReference type="EMBL" id="OZ019895">
    <property type="protein sequence ID" value="CAK9220038.1"/>
    <property type="molecule type" value="Genomic_DNA"/>
</dbReference>
<keyword evidence="3" id="KW-0677">Repeat</keyword>
<dbReference type="SUPFAM" id="SSF48452">
    <property type="entry name" value="TPR-like"/>
    <property type="match status" value="1"/>
</dbReference>
<reference evidence="9" key="1">
    <citation type="submission" date="2024-02" db="EMBL/GenBank/DDBJ databases">
        <authorList>
            <consortium name="ELIXIR-Norway"/>
            <consortium name="Elixir Norway"/>
        </authorList>
    </citation>
    <scope>NUCLEOTIDE SEQUENCE</scope>
</reference>
<dbReference type="Proteomes" id="UP001497512">
    <property type="component" value="Chromosome 3"/>
</dbReference>
<evidence type="ECO:0000256" key="4">
    <source>
        <dbReference type="ARBA" id="ARBA00023069"/>
    </source>
</evidence>
<evidence type="ECO:0000256" key="1">
    <source>
        <dbReference type="ARBA" id="ARBA00004138"/>
    </source>
</evidence>
<dbReference type="Pfam" id="PF23385">
    <property type="entry name" value="Beta-prop_IFT140_2nd"/>
    <property type="match status" value="2"/>
</dbReference>
<keyword evidence="2" id="KW-0853">WD repeat</keyword>
<evidence type="ECO:0000256" key="5">
    <source>
        <dbReference type="ARBA" id="ARBA00023273"/>
    </source>
</evidence>
<dbReference type="Pfam" id="PF24760">
    <property type="entry name" value="TPR_IF140_C"/>
    <property type="match status" value="1"/>
</dbReference>
<dbReference type="PANTHER" id="PTHR15722">
    <property type="entry name" value="IFT140/172-RELATED"/>
    <property type="match status" value="1"/>
</dbReference>
<dbReference type="InterPro" id="IPR056156">
    <property type="entry name" value="TPR_IF140_C"/>
</dbReference>
<feature type="domain" description="IF140/IFT172/WDR19 TPR" evidence="8">
    <location>
        <begin position="230"/>
        <end position="714"/>
    </location>
</feature>
<dbReference type="InterPro" id="IPR056168">
    <property type="entry name" value="TPR_IF140/IFT172/WDR19"/>
</dbReference>
<sequence>MLDELQGKVIQLDVCEQFLAVVTENGHIRMWKLDGQDVKPHGSCSGRKVVIDNELIRKIESLRCNCDGSRLSFLVGSLANDCLVSSLYVYDTQLDRFLVFDLRTINSRPVSHCWDGEESKLLACEIIPMDEADEIHGEKVATKQVITFFVTAETGILQHDKMDLPDLRMSLLGMYCPYVYLHTKLITDAQEVAMAGSFDRKTLCDFVGMEEADQKTRASLLDFIYNTLVGNITEAYKAVCGIKDKGIWENIAGTCMKTKHVDVALHCFANMESASAAAFVTRANNELEENVRVAAVAIQLGKFDDAYKLYASCQRYDLLNLLYQTCGEWEKAVEVATQYDRVNLRNTHHAYAKYLEGVGKIKEAIHHYELSGTHRYEVPRMLYSVQQVEDLQDYIDNSSDPALQRWWARFCEANNLLPEAIEYYTAAGDILSLVRVYGHQKDFDTAAKVVSSTSDLAAAFHLGGEYEKIGEIAQAIHFFMKAGKSTYAAQMAMKYGVDKELLSLSLQSTKETMLSSAQYFEGKGMHAEAVLLYQKGGDLERAIDICFCSQLFDALKAIAEDLDEAADPALLARCGDFLMQHKQIEKAVQLFIAAKQHRHAIDLCIKEGITITDKLAEAIAPKSEDKKTEEWTQLLSYLAECCHNQGSYHLACKKYTQSGDRIAAMKSLLKSGDTERIIFFANVSRQKNIFVLAANYLQTLDWHGDAKIMKIIVQMYTKAAEMESLASFYEACAQIEIDEFRDYEKALEAMKEALKYLEKSRGIDKEKKVQSMQFQIQEVEQFVQLQGMAKTDPTGFVHACRELLQNSSGNINSQGALRVGDLYALLIEFYFNQGSMEQAYQIIERMQSCKLLISPYVDKNMVESIYQALGMEAANDNLSEGIAEEISSLGQG</sequence>
<dbReference type="InterPro" id="IPR011990">
    <property type="entry name" value="TPR-like_helical_dom_sf"/>
</dbReference>
<dbReference type="PANTHER" id="PTHR15722:SF7">
    <property type="entry name" value="INTRAFLAGELLAR TRANSPORT PROTEIN 140 HOMOLOG"/>
    <property type="match status" value="1"/>
</dbReference>
<evidence type="ECO:0000259" key="8">
    <source>
        <dbReference type="Pfam" id="PF24762"/>
    </source>
</evidence>
<keyword evidence="10" id="KW-1185">Reference proteome</keyword>
<evidence type="ECO:0000259" key="7">
    <source>
        <dbReference type="Pfam" id="PF24760"/>
    </source>
</evidence>
<dbReference type="Pfam" id="PF24762">
    <property type="entry name" value="TPR_IF140-IFT172"/>
    <property type="match status" value="1"/>
</dbReference>
<comment type="subcellular location">
    <subcellularLocation>
        <location evidence="1">Cell projection</location>
        <location evidence="1">Cilium</location>
    </subcellularLocation>
</comment>
<dbReference type="InterPro" id="IPR056155">
    <property type="entry name" value="Beta-prop_IFT140_2nd"/>
</dbReference>
<feature type="domain" description="IF140 C-terminal TPR" evidence="7">
    <location>
        <begin position="723"/>
        <end position="847"/>
    </location>
</feature>
<proteinExistence type="predicted"/>
<evidence type="ECO:0000256" key="2">
    <source>
        <dbReference type="ARBA" id="ARBA00022574"/>
    </source>
</evidence>
<evidence type="ECO:0000313" key="9">
    <source>
        <dbReference type="EMBL" id="CAK9220038.1"/>
    </source>
</evidence>
<evidence type="ECO:0000259" key="6">
    <source>
        <dbReference type="Pfam" id="PF23385"/>
    </source>
</evidence>
<organism evidence="9 10">
    <name type="scientific">Sphagnum troendelagicum</name>
    <dbReference type="NCBI Taxonomy" id="128251"/>
    <lineage>
        <taxon>Eukaryota</taxon>
        <taxon>Viridiplantae</taxon>
        <taxon>Streptophyta</taxon>
        <taxon>Embryophyta</taxon>
        <taxon>Bryophyta</taxon>
        <taxon>Sphagnophytina</taxon>
        <taxon>Sphagnopsida</taxon>
        <taxon>Sphagnales</taxon>
        <taxon>Sphagnaceae</taxon>
        <taxon>Sphagnum</taxon>
    </lineage>
</organism>
<feature type="domain" description="IFT140 second beta-propeller" evidence="6">
    <location>
        <begin position="4"/>
        <end position="104"/>
    </location>
</feature>
<evidence type="ECO:0000256" key="3">
    <source>
        <dbReference type="ARBA" id="ARBA00022737"/>
    </source>
</evidence>
<accession>A0ABP0UJ65</accession>
<keyword evidence="5" id="KW-0966">Cell projection</keyword>
<feature type="domain" description="IFT140 second beta-propeller" evidence="6">
    <location>
        <begin position="108"/>
        <end position="183"/>
    </location>
</feature>
<gene>
    <name evidence="9" type="ORF">CSSPTR1EN2_LOCUS15107</name>
</gene>